<evidence type="ECO:0000313" key="1">
    <source>
        <dbReference type="EMBL" id="CCX12598.1"/>
    </source>
</evidence>
<accession>U4LJG5</accession>
<gene>
    <name evidence="1" type="ORF">PCON_12192</name>
</gene>
<reference evidence="1 2" key="1">
    <citation type="journal article" date="2013" name="PLoS Genet.">
        <title>The genome and development-dependent transcriptomes of Pyronema confluens: a window into fungal evolution.</title>
        <authorList>
            <person name="Traeger S."/>
            <person name="Altegoer F."/>
            <person name="Freitag M."/>
            <person name="Gabaldon T."/>
            <person name="Kempken F."/>
            <person name="Kumar A."/>
            <person name="Marcet-Houben M."/>
            <person name="Poggeler S."/>
            <person name="Stajich J.E."/>
            <person name="Nowrousian M."/>
        </authorList>
    </citation>
    <scope>NUCLEOTIDE SEQUENCE [LARGE SCALE GENOMIC DNA]</scope>
    <source>
        <strain evidence="2">CBS 100304</strain>
        <tissue evidence="1">Vegetative mycelium</tissue>
    </source>
</reference>
<dbReference type="AlphaFoldDB" id="U4LJG5"/>
<name>U4LJG5_PYROM</name>
<organism evidence="1 2">
    <name type="scientific">Pyronema omphalodes (strain CBS 100304)</name>
    <name type="common">Pyronema confluens</name>
    <dbReference type="NCBI Taxonomy" id="1076935"/>
    <lineage>
        <taxon>Eukaryota</taxon>
        <taxon>Fungi</taxon>
        <taxon>Dikarya</taxon>
        <taxon>Ascomycota</taxon>
        <taxon>Pezizomycotina</taxon>
        <taxon>Pezizomycetes</taxon>
        <taxon>Pezizales</taxon>
        <taxon>Pyronemataceae</taxon>
        <taxon>Pyronema</taxon>
    </lineage>
</organism>
<dbReference type="Proteomes" id="UP000018144">
    <property type="component" value="Unassembled WGS sequence"/>
</dbReference>
<keyword evidence="2" id="KW-1185">Reference proteome</keyword>
<evidence type="ECO:0000313" key="2">
    <source>
        <dbReference type="Proteomes" id="UP000018144"/>
    </source>
</evidence>
<dbReference type="EMBL" id="HF935720">
    <property type="protein sequence ID" value="CCX12598.1"/>
    <property type="molecule type" value="Genomic_DNA"/>
</dbReference>
<proteinExistence type="predicted"/>
<protein>
    <submittedName>
        <fullName evidence="1">Uncharacterized protein</fullName>
    </submittedName>
</protein>
<sequence length="296" mass="35432">MHDVPALEVNDEADFKALWDLLRSEWSIEWREESQEAIREKEKWIRDVQETFFYEEDDYQADMEIPGLIRLLHGLHVPSEGSSKTNDLRQLVNIRNKKQHIIILADLWEVLGSIRPSIRKTCLTDTDDEYAEAIYRELQRKMWYWRHAVITYGSHIPVYEIIMRDDAGNTLDGKTEFQRAYLNRRVILDIVGNERQSYSETLDRIKSFYSSWLRTFLLEVERRECGDFCRVFEDLKTLKGRTLTMRKYKDTDVHVKTLKLLLSNRRQYWWDSSTALVLPFRRIVEEVTKDEPFEAI</sequence>